<dbReference type="InterPro" id="IPR027417">
    <property type="entry name" value="P-loop_NTPase"/>
</dbReference>
<organism evidence="1 2">
    <name type="scientific">Couchioplanes caeruleus subsp. caeruleus</name>
    <dbReference type="NCBI Taxonomy" id="56427"/>
    <lineage>
        <taxon>Bacteria</taxon>
        <taxon>Bacillati</taxon>
        <taxon>Actinomycetota</taxon>
        <taxon>Actinomycetes</taxon>
        <taxon>Micromonosporales</taxon>
        <taxon>Micromonosporaceae</taxon>
        <taxon>Couchioplanes</taxon>
    </lineage>
</organism>
<dbReference type="Proteomes" id="UP000182486">
    <property type="component" value="Unassembled WGS sequence"/>
</dbReference>
<dbReference type="EMBL" id="MEIA01000135">
    <property type="protein sequence ID" value="OJF13755.1"/>
    <property type="molecule type" value="Genomic_DNA"/>
</dbReference>
<name>A0A1K0GWH8_9ACTN</name>
<reference evidence="1 2" key="1">
    <citation type="submission" date="2016-09" db="EMBL/GenBank/DDBJ databases">
        <title>Couchioplanes caeruleus draft genome sequence.</title>
        <authorList>
            <person name="Sheehan J."/>
            <person name="Caffrey P."/>
        </authorList>
    </citation>
    <scope>NUCLEOTIDE SEQUENCE [LARGE SCALE GENOMIC DNA]</scope>
    <source>
        <strain evidence="1 2">DSM 43634</strain>
    </source>
</reference>
<dbReference type="RefSeq" id="WP_071805678.1">
    <property type="nucleotide sequence ID" value="NZ_MEIA01000135.1"/>
</dbReference>
<protein>
    <submittedName>
        <fullName evidence="1">Uncharacterized protein</fullName>
    </submittedName>
</protein>
<dbReference type="Gene3D" id="3.40.50.300">
    <property type="entry name" value="P-loop containing nucleotide triphosphate hydrolases"/>
    <property type="match status" value="1"/>
</dbReference>
<dbReference type="AlphaFoldDB" id="A0A1K0GWH8"/>
<evidence type="ECO:0000313" key="1">
    <source>
        <dbReference type="EMBL" id="OJF13755.1"/>
    </source>
</evidence>
<dbReference type="Pfam" id="PF03237">
    <property type="entry name" value="Terminase_6N"/>
    <property type="match status" value="1"/>
</dbReference>
<sequence length="470" mass="51812">MSAYPDPAMMSDAELAAYLRAVTDAQQAVRFDWPRHARPEQLEPDAAYRVWLLLAGRGFGKTRTGAETMRSWASKPRGHFAVIAKTEREVLNICFEAPRAGLVAVIPPKEVAQFNRGSGSILLRLTNGTIIRGFGAQDPDTLRGYAFDGVWCDEYAAWPLQTAQGVYDMAWFCMREAAAPHMVISTTPKPLPHVKKLLTRYAKQKTSRRRRRIVVTRGRTLDNAANLSDDALEELLEQYQGTRLGRQELDAELLSDVEGALWKTAWIEAGRVDADDVPELTRTVVSVDPADTVSETSDETGIVAVGRGVDGDHYVLADRSMRIAGVAAARRIWQCYVDVDADLVVYEGSSAWMRDILVDAWTAMQAEGLLPGGDAPLDVVQARVSKRVRAEPVAARYEVDPPRVHHVGTMAKLEDQLTTWTPESGHSPDRLDALVHGVAYLRVREARRAVVASPLAGTAGRSLPVHGSRR</sequence>
<accession>A0A1K0GWH8</accession>
<gene>
    <name evidence="1" type="ORF">BG844_13540</name>
</gene>
<comment type="caution">
    <text evidence="1">The sequence shown here is derived from an EMBL/GenBank/DDBJ whole genome shotgun (WGS) entry which is preliminary data.</text>
</comment>
<proteinExistence type="predicted"/>
<evidence type="ECO:0000313" key="2">
    <source>
        <dbReference type="Proteomes" id="UP000182486"/>
    </source>
</evidence>
<keyword evidence="2" id="KW-1185">Reference proteome</keyword>